<dbReference type="AlphaFoldDB" id="A0A1H2LE93"/>
<sequence>MTSEIASESRGSRHLEVLSSDGTRLFAQEFGSGRDAPLLVFSHGWACQGRFWRPQIEQFAATHRVVVYDQRGHGWSDRGRVPFSARLLADDLESVVRAVATPTDKAVVVGHSMGGMSIMSWAAEYPASVSELARGVVLASTGPSQLVDRSTLLKVPRQLRPRLERAFAASLAVAGPEMQDTRLSRRLIRYGTLGPGATVEVIDECADIVLRCPPQVRGMWGAVLATIDVSRGVDSLTVPAAVIVGDADRLTPAAHSVDLAARLGRQGVLFEFTLLDKVGHMSNLEAVEDFNSAVARLDRSA</sequence>
<dbReference type="OrthoDB" id="5422338at2"/>
<dbReference type="InterPro" id="IPR029058">
    <property type="entry name" value="AB_hydrolase_fold"/>
</dbReference>
<dbReference type="SUPFAM" id="SSF53474">
    <property type="entry name" value="alpha/beta-Hydrolases"/>
    <property type="match status" value="1"/>
</dbReference>
<evidence type="ECO:0000313" key="3">
    <source>
        <dbReference type="EMBL" id="SDU78746.1"/>
    </source>
</evidence>
<gene>
    <name evidence="3" type="ORF">SAMN04488548_13676</name>
</gene>
<dbReference type="EMBL" id="FNLM01000036">
    <property type="protein sequence ID" value="SDU78746.1"/>
    <property type="molecule type" value="Genomic_DNA"/>
</dbReference>
<dbReference type="PRINTS" id="PR00111">
    <property type="entry name" value="ABHYDROLASE"/>
</dbReference>
<dbReference type="InterPro" id="IPR000073">
    <property type="entry name" value="AB_hydrolase_1"/>
</dbReference>
<dbReference type="Proteomes" id="UP000183180">
    <property type="component" value="Unassembled WGS sequence"/>
</dbReference>
<dbReference type="PANTHER" id="PTHR43798">
    <property type="entry name" value="MONOACYLGLYCEROL LIPASE"/>
    <property type="match status" value="1"/>
</dbReference>
<protein>
    <submittedName>
        <fullName evidence="3">Pimeloyl-ACP methyl ester carboxylesterase</fullName>
    </submittedName>
</protein>
<dbReference type="Gene3D" id="3.40.50.1820">
    <property type="entry name" value="alpha/beta hydrolase"/>
    <property type="match status" value="1"/>
</dbReference>
<evidence type="ECO:0000313" key="4">
    <source>
        <dbReference type="Proteomes" id="UP000183180"/>
    </source>
</evidence>
<name>A0A1H2LE93_9ACTN</name>
<dbReference type="STRING" id="158898.SAMN04488548_13676"/>
<accession>A0A1H2LE93</accession>
<feature type="domain" description="AB hydrolase-1" evidence="2">
    <location>
        <begin position="39"/>
        <end position="291"/>
    </location>
</feature>
<dbReference type="Pfam" id="PF12697">
    <property type="entry name" value="Abhydrolase_6"/>
    <property type="match status" value="1"/>
</dbReference>
<evidence type="ECO:0000256" key="1">
    <source>
        <dbReference type="ARBA" id="ARBA00022801"/>
    </source>
</evidence>
<reference evidence="3 4" key="1">
    <citation type="submission" date="2016-10" db="EMBL/GenBank/DDBJ databases">
        <authorList>
            <person name="de Groot N.N."/>
        </authorList>
    </citation>
    <scope>NUCLEOTIDE SEQUENCE [LARGE SCALE GENOMIC DNA]</scope>
    <source>
        <strain evidence="3 4">DSM 44215</strain>
    </source>
</reference>
<evidence type="ECO:0000259" key="2">
    <source>
        <dbReference type="Pfam" id="PF12697"/>
    </source>
</evidence>
<dbReference type="InterPro" id="IPR050266">
    <property type="entry name" value="AB_hydrolase_sf"/>
</dbReference>
<dbReference type="PANTHER" id="PTHR43798:SF31">
    <property type="entry name" value="AB HYDROLASE SUPERFAMILY PROTEIN YCLE"/>
    <property type="match status" value="1"/>
</dbReference>
<dbReference type="RefSeq" id="WP_006369630.1">
    <property type="nucleotide sequence ID" value="NZ_FNLM01000036.1"/>
</dbReference>
<organism evidence="3 4">
    <name type="scientific">Gordonia westfalica</name>
    <dbReference type="NCBI Taxonomy" id="158898"/>
    <lineage>
        <taxon>Bacteria</taxon>
        <taxon>Bacillati</taxon>
        <taxon>Actinomycetota</taxon>
        <taxon>Actinomycetes</taxon>
        <taxon>Mycobacteriales</taxon>
        <taxon>Gordoniaceae</taxon>
        <taxon>Gordonia</taxon>
    </lineage>
</organism>
<proteinExistence type="predicted"/>
<keyword evidence="1" id="KW-0378">Hydrolase</keyword>
<dbReference type="GO" id="GO:0016020">
    <property type="term" value="C:membrane"/>
    <property type="evidence" value="ECO:0007669"/>
    <property type="project" value="TreeGrafter"/>
</dbReference>
<dbReference type="GO" id="GO:0016787">
    <property type="term" value="F:hydrolase activity"/>
    <property type="evidence" value="ECO:0007669"/>
    <property type="project" value="UniProtKB-KW"/>
</dbReference>